<accession>A0A251TYK6</accession>
<keyword evidence="9" id="KW-0472">Membrane</keyword>
<dbReference type="Gene3D" id="1.10.630.10">
    <property type="entry name" value="Cytochrome P450"/>
    <property type="match status" value="1"/>
</dbReference>
<dbReference type="GO" id="GO:0033773">
    <property type="term" value="F:isoflavone 2'-hydroxylase activity"/>
    <property type="evidence" value="ECO:0007669"/>
    <property type="project" value="UniProtKB-EC"/>
</dbReference>
<dbReference type="EMBL" id="MNCJ02000324">
    <property type="protein sequence ID" value="KAF5792264.1"/>
    <property type="molecule type" value="Genomic_DNA"/>
</dbReference>
<dbReference type="EMBL" id="CM007898">
    <property type="protein sequence ID" value="OTG15984.1"/>
    <property type="molecule type" value="Genomic_DNA"/>
</dbReference>
<evidence type="ECO:0000256" key="8">
    <source>
        <dbReference type="RuleBase" id="RU000461"/>
    </source>
</evidence>
<keyword evidence="9" id="KW-1133">Transmembrane helix</keyword>
<dbReference type="InParanoid" id="A0A251TYK6"/>
<evidence type="ECO:0000256" key="9">
    <source>
        <dbReference type="SAM" id="Phobius"/>
    </source>
</evidence>
<evidence type="ECO:0000313" key="11">
    <source>
        <dbReference type="EMBL" id="OTG15984.1"/>
    </source>
</evidence>
<dbReference type="Proteomes" id="UP000215914">
    <property type="component" value="Chromosome 9"/>
</dbReference>
<reference evidence="10 12" key="1">
    <citation type="journal article" date="2017" name="Nature">
        <title>The sunflower genome provides insights into oil metabolism, flowering and Asterid evolution.</title>
        <authorList>
            <person name="Badouin H."/>
            <person name="Gouzy J."/>
            <person name="Grassa C.J."/>
            <person name="Murat F."/>
            <person name="Staton S.E."/>
            <person name="Cottret L."/>
            <person name="Lelandais-Briere C."/>
            <person name="Owens G.L."/>
            <person name="Carrere S."/>
            <person name="Mayjonade B."/>
            <person name="Legrand L."/>
            <person name="Gill N."/>
            <person name="Kane N.C."/>
            <person name="Bowers J.E."/>
            <person name="Hubner S."/>
            <person name="Bellec A."/>
            <person name="Berard A."/>
            <person name="Berges H."/>
            <person name="Blanchet N."/>
            <person name="Boniface M.C."/>
            <person name="Brunel D."/>
            <person name="Catrice O."/>
            <person name="Chaidir N."/>
            <person name="Claudel C."/>
            <person name="Donnadieu C."/>
            <person name="Faraut T."/>
            <person name="Fievet G."/>
            <person name="Helmstetter N."/>
            <person name="King M."/>
            <person name="Knapp S.J."/>
            <person name="Lai Z."/>
            <person name="Le Paslier M.C."/>
            <person name="Lippi Y."/>
            <person name="Lorenzon L."/>
            <person name="Mandel J.R."/>
            <person name="Marage G."/>
            <person name="Marchand G."/>
            <person name="Marquand E."/>
            <person name="Bret-Mestries E."/>
            <person name="Morien E."/>
            <person name="Nambeesan S."/>
            <person name="Nguyen T."/>
            <person name="Pegot-Espagnet P."/>
            <person name="Pouilly N."/>
            <person name="Raftis F."/>
            <person name="Sallet E."/>
            <person name="Schiex T."/>
            <person name="Thomas J."/>
            <person name="Vandecasteele C."/>
            <person name="Vares D."/>
            <person name="Vear F."/>
            <person name="Vautrin S."/>
            <person name="Crespi M."/>
            <person name="Mangin B."/>
            <person name="Burke J.M."/>
            <person name="Salse J."/>
            <person name="Munos S."/>
            <person name="Vincourt P."/>
            <person name="Rieseberg L.H."/>
            <person name="Langlade N.B."/>
        </authorList>
    </citation>
    <scope>NUCLEOTIDE SEQUENCE [LARGE SCALE GENOMIC DNA]</scope>
    <source>
        <strain evidence="12">cv. SF193</strain>
        <tissue evidence="10">Leaves</tissue>
    </source>
</reference>
<keyword evidence="2 7" id="KW-0349">Heme</keyword>
<reference evidence="10" key="3">
    <citation type="submission" date="2020-06" db="EMBL/GenBank/DDBJ databases">
        <title>Helianthus annuus Genome sequencing and assembly Release 2.</title>
        <authorList>
            <person name="Gouzy J."/>
            <person name="Langlade N."/>
            <person name="Munos S."/>
        </authorList>
    </citation>
    <scope>NUCLEOTIDE SEQUENCE</scope>
    <source>
        <tissue evidence="10">Leaves</tissue>
    </source>
</reference>
<evidence type="ECO:0000256" key="5">
    <source>
        <dbReference type="ARBA" id="ARBA00023004"/>
    </source>
</evidence>
<dbReference type="SUPFAM" id="SSF48264">
    <property type="entry name" value="Cytochrome P450"/>
    <property type="match status" value="1"/>
</dbReference>
<keyword evidence="9" id="KW-0812">Transmembrane</keyword>
<dbReference type="InterPro" id="IPR001128">
    <property type="entry name" value="Cyt_P450"/>
</dbReference>
<comment type="cofactor">
    <cofactor evidence="7">
        <name>heme</name>
        <dbReference type="ChEBI" id="CHEBI:30413"/>
    </cofactor>
</comment>
<dbReference type="STRING" id="4232.A0A251TYK6"/>
<dbReference type="InterPro" id="IPR036396">
    <property type="entry name" value="Cyt_P450_sf"/>
</dbReference>
<dbReference type="Pfam" id="PF00067">
    <property type="entry name" value="p450"/>
    <property type="match status" value="1"/>
</dbReference>
<dbReference type="GO" id="GO:0004497">
    <property type="term" value="F:monooxygenase activity"/>
    <property type="evidence" value="ECO:0000318"/>
    <property type="project" value="GO_Central"/>
</dbReference>
<keyword evidence="6 8" id="KW-0503">Monooxygenase</keyword>
<feature type="transmembrane region" description="Helical" evidence="9">
    <location>
        <begin position="54"/>
        <end position="71"/>
    </location>
</feature>
<evidence type="ECO:0000256" key="6">
    <source>
        <dbReference type="ARBA" id="ARBA00023033"/>
    </source>
</evidence>
<sequence length="527" mass="60663">MQVVFLEIVGLYLLLHNRLHIHHCIGMDHLFIIIVLLVTLFIFVVHFFRKAANLPPTIFPTLPIIGHLYLLNKPLYRSLASISAKHGPILYLCFGSHRVLLVSSPSATEECLTKNDIIFANRPRWLYGKILASNYINLSWAPYGNHWRNLRRISTIEIFSSHRLNEFHDIRAYEGRLLVQKLIRECSSPVNLNSTFHYLTFNMLIRMISGEMYFEFGRDLEEKRKQFQEIVKEMFQVGDILNLEDHLPILSWLGIRGVENKMIALQKKRNTFFQGLIDELREVKGVEAVNKKKNTMIEVLFQLQETDPDYYTDELIKIFLLNLLAAGTDGPVSTMEWAFSLLLNHSHVLKKAQYEIDTCVGKHRLVNESDIANLPYLCCIMNETLRLYPPTPLLLPHQSSEDCVVGGYHIPRGTILLINQWGIQHDPKLWCDPERFHPERFAGLEDAGERFKFMPFGFGRRVCPGDGLAMRMIGLTLGLLIQCFDWENISEDMVDMSEGLGLTMPKAQPLVVKCRPRSTAQNLASQS</sequence>
<evidence type="ECO:0000313" key="12">
    <source>
        <dbReference type="Proteomes" id="UP000215914"/>
    </source>
</evidence>
<dbReference type="OMA" id="EWAMALM"/>
<keyword evidence="4 8" id="KW-0560">Oxidoreductase</keyword>
<dbReference type="FunFam" id="1.10.630.10:FF:000081">
    <property type="entry name" value="Cytochrome P450 CYP81N5"/>
    <property type="match status" value="1"/>
</dbReference>
<dbReference type="PROSITE" id="PS00086">
    <property type="entry name" value="CYTOCHROME_P450"/>
    <property type="match status" value="1"/>
</dbReference>
<evidence type="ECO:0000256" key="2">
    <source>
        <dbReference type="ARBA" id="ARBA00022617"/>
    </source>
</evidence>
<evidence type="ECO:0000313" key="10">
    <source>
        <dbReference type="EMBL" id="KAF5792264.1"/>
    </source>
</evidence>
<dbReference type="InterPro" id="IPR050651">
    <property type="entry name" value="Plant_Cytochrome_P450_Monoox"/>
</dbReference>
<organism evidence="11 12">
    <name type="scientific">Helianthus annuus</name>
    <name type="common">Common sunflower</name>
    <dbReference type="NCBI Taxonomy" id="4232"/>
    <lineage>
        <taxon>Eukaryota</taxon>
        <taxon>Viridiplantae</taxon>
        <taxon>Streptophyta</taxon>
        <taxon>Embryophyta</taxon>
        <taxon>Tracheophyta</taxon>
        <taxon>Spermatophyta</taxon>
        <taxon>Magnoliopsida</taxon>
        <taxon>eudicotyledons</taxon>
        <taxon>Gunneridae</taxon>
        <taxon>Pentapetalae</taxon>
        <taxon>asterids</taxon>
        <taxon>campanulids</taxon>
        <taxon>Asterales</taxon>
        <taxon>Asteraceae</taxon>
        <taxon>Asteroideae</taxon>
        <taxon>Heliantheae alliance</taxon>
        <taxon>Heliantheae</taxon>
        <taxon>Helianthus</taxon>
    </lineage>
</organism>
<evidence type="ECO:0000256" key="3">
    <source>
        <dbReference type="ARBA" id="ARBA00022723"/>
    </source>
</evidence>
<protein>
    <submittedName>
        <fullName evidence="10">Isoflavone 2'-hydroxylase</fullName>
        <ecNumber evidence="10">1.14.14.90</ecNumber>
    </submittedName>
    <submittedName>
        <fullName evidence="11">Putative cytochrome P450</fullName>
    </submittedName>
</protein>
<feature type="transmembrane region" description="Helical" evidence="9">
    <location>
        <begin position="30"/>
        <end position="48"/>
    </location>
</feature>
<dbReference type="Gramene" id="mRNA:HanXRQr2_Chr09g0404061">
    <property type="protein sequence ID" value="mRNA:HanXRQr2_Chr09g0404061"/>
    <property type="gene ID" value="HanXRQr2_Chr09g0404061"/>
</dbReference>
<dbReference type="PRINTS" id="PR00463">
    <property type="entry name" value="EP450I"/>
</dbReference>
<name>A0A251TYK6_HELAN</name>
<dbReference type="PANTHER" id="PTHR47947">
    <property type="entry name" value="CYTOCHROME P450 82C3-RELATED"/>
    <property type="match status" value="1"/>
</dbReference>
<dbReference type="GO" id="GO:0020037">
    <property type="term" value="F:heme binding"/>
    <property type="evidence" value="ECO:0007669"/>
    <property type="project" value="InterPro"/>
</dbReference>
<dbReference type="GO" id="GO:0005506">
    <property type="term" value="F:iron ion binding"/>
    <property type="evidence" value="ECO:0007669"/>
    <property type="project" value="InterPro"/>
</dbReference>
<proteinExistence type="inferred from homology"/>
<comment type="similarity">
    <text evidence="1 8">Belongs to the cytochrome P450 family.</text>
</comment>
<dbReference type="InterPro" id="IPR002401">
    <property type="entry name" value="Cyt_P450_E_grp-I"/>
</dbReference>
<feature type="binding site" description="axial binding residue" evidence="7">
    <location>
        <position position="463"/>
    </location>
    <ligand>
        <name>heme</name>
        <dbReference type="ChEBI" id="CHEBI:30413"/>
    </ligand>
    <ligandPart>
        <name>Fe</name>
        <dbReference type="ChEBI" id="CHEBI:18248"/>
    </ligandPart>
</feature>
<dbReference type="InterPro" id="IPR017972">
    <property type="entry name" value="Cyt_P450_CS"/>
</dbReference>
<keyword evidence="12" id="KW-1185">Reference proteome</keyword>
<evidence type="ECO:0000256" key="7">
    <source>
        <dbReference type="PIRSR" id="PIRSR602401-1"/>
    </source>
</evidence>
<dbReference type="PANTHER" id="PTHR47947:SF24">
    <property type="entry name" value="ISOFLAVONE 2'-HYDROXYLASE-LIKE"/>
    <property type="match status" value="1"/>
</dbReference>
<keyword evidence="3 7" id="KW-0479">Metal-binding</keyword>
<evidence type="ECO:0000256" key="4">
    <source>
        <dbReference type="ARBA" id="ARBA00023002"/>
    </source>
</evidence>
<keyword evidence="5 7" id="KW-0408">Iron</keyword>
<dbReference type="EC" id="1.14.14.90" evidence="10"/>
<reference evidence="11" key="2">
    <citation type="submission" date="2017-02" db="EMBL/GenBank/DDBJ databases">
        <title>Sunflower complete genome.</title>
        <authorList>
            <person name="Langlade N."/>
            <person name="Munos S."/>
        </authorList>
    </citation>
    <scope>NUCLEOTIDE SEQUENCE [LARGE SCALE GENOMIC DNA]</scope>
    <source>
        <tissue evidence="11">Leaves</tissue>
    </source>
</reference>
<evidence type="ECO:0000256" key="1">
    <source>
        <dbReference type="ARBA" id="ARBA00010617"/>
    </source>
</evidence>
<gene>
    <name evidence="11" type="ORF">HannXRQ_Chr09g0266451</name>
    <name evidence="10" type="ORF">HanXRQr2_Chr09g0404061</name>
</gene>
<dbReference type="PRINTS" id="PR00385">
    <property type="entry name" value="P450"/>
</dbReference>
<dbReference type="AlphaFoldDB" id="A0A251TYK6"/>